<dbReference type="STRING" id="993692.IV57_GL000500"/>
<reference evidence="1 2" key="1">
    <citation type="journal article" date="2015" name="Genome Announc.">
        <title>Expanding the biotechnology potential of lactobacilli through comparative genomics of 213 strains and associated genera.</title>
        <authorList>
            <person name="Sun Z."/>
            <person name="Harris H.M."/>
            <person name="McCann A."/>
            <person name="Guo C."/>
            <person name="Argimon S."/>
            <person name="Zhang W."/>
            <person name="Yang X."/>
            <person name="Jeffery I.B."/>
            <person name="Cooney J.C."/>
            <person name="Kagawa T.F."/>
            <person name="Liu W."/>
            <person name="Song Y."/>
            <person name="Salvetti E."/>
            <person name="Wrobel A."/>
            <person name="Rasinkangas P."/>
            <person name="Parkhill J."/>
            <person name="Rea M.C."/>
            <person name="O'Sullivan O."/>
            <person name="Ritari J."/>
            <person name="Douillard F.P."/>
            <person name="Paul Ross R."/>
            <person name="Yang R."/>
            <person name="Briner A.E."/>
            <person name="Felis G.E."/>
            <person name="de Vos W.M."/>
            <person name="Barrangou R."/>
            <person name="Klaenhammer T.R."/>
            <person name="Caufield P.W."/>
            <person name="Cui Y."/>
            <person name="Zhang H."/>
            <person name="O'Toole P.W."/>
        </authorList>
    </citation>
    <scope>NUCLEOTIDE SEQUENCE [LARGE SCALE GENOMIC DNA]</scope>
    <source>
        <strain evidence="1 2">DSM 24716</strain>
    </source>
</reference>
<protein>
    <submittedName>
        <fullName evidence="1">Uncharacterized protein</fullName>
    </submittedName>
</protein>
<comment type="caution">
    <text evidence="1">The sequence shown here is derived from an EMBL/GenBank/DDBJ whole genome shotgun (WGS) entry which is preliminary data.</text>
</comment>
<evidence type="ECO:0000313" key="1">
    <source>
        <dbReference type="EMBL" id="KRN99075.1"/>
    </source>
</evidence>
<accession>A0A0R2LB80</accession>
<dbReference type="PATRIC" id="fig|993692.3.peg.505"/>
<name>A0A0R2LB80_9LACO</name>
<dbReference type="EMBL" id="JQCF01000012">
    <property type="protein sequence ID" value="KRN99075.1"/>
    <property type="molecule type" value="Genomic_DNA"/>
</dbReference>
<dbReference type="Proteomes" id="UP000051006">
    <property type="component" value="Unassembled WGS sequence"/>
</dbReference>
<proteinExistence type="predicted"/>
<dbReference type="AlphaFoldDB" id="A0A0R2LB80"/>
<keyword evidence="2" id="KW-1185">Reference proteome</keyword>
<organism evidence="1 2">
    <name type="scientific">Companilactobacillus kimchiensis</name>
    <dbReference type="NCBI Taxonomy" id="993692"/>
    <lineage>
        <taxon>Bacteria</taxon>
        <taxon>Bacillati</taxon>
        <taxon>Bacillota</taxon>
        <taxon>Bacilli</taxon>
        <taxon>Lactobacillales</taxon>
        <taxon>Lactobacillaceae</taxon>
        <taxon>Companilactobacillus</taxon>
    </lineage>
</organism>
<evidence type="ECO:0000313" key="2">
    <source>
        <dbReference type="Proteomes" id="UP000051006"/>
    </source>
</evidence>
<gene>
    <name evidence="1" type="ORF">IV57_GL000500</name>
</gene>
<sequence>MVIAAIAFLTVGVLSENSVDELQSTVWQVNDSPKKLEFTKKRIYVEASDKSYDYQLSHENDLEIKNGLYAGRYQVKKDAKNFRLVPLNKQQAEIKLTRENN</sequence>